<dbReference type="InterPro" id="IPR000092">
    <property type="entry name" value="Polyprenyl_synt"/>
</dbReference>
<dbReference type="Gene3D" id="1.10.600.10">
    <property type="entry name" value="Farnesyl Diphosphate Synthase"/>
    <property type="match status" value="1"/>
</dbReference>
<evidence type="ECO:0000256" key="3">
    <source>
        <dbReference type="ARBA" id="ARBA00022679"/>
    </source>
</evidence>
<dbReference type="InterPro" id="IPR008949">
    <property type="entry name" value="Isoprenoid_synthase_dom_sf"/>
</dbReference>
<dbReference type="PANTHER" id="PTHR12001:SF69">
    <property type="entry name" value="ALL TRANS-POLYPRENYL-DIPHOSPHATE SYNTHASE PDSS1"/>
    <property type="match status" value="1"/>
</dbReference>
<evidence type="ECO:0000256" key="1">
    <source>
        <dbReference type="ARBA" id="ARBA00001946"/>
    </source>
</evidence>
<dbReference type="SFLD" id="SFLDG01017">
    <property type="entry name" value="Polyprenyl_Transferase_Like"/>
    <property type="match status" value="1"/>
</dbReference>
<evidence type="ECO:0000256" key="7">
    <source>
        <dbReference type="SAM" id="MobiDB-lite"/>
    </source>
</evidence>
<protein>
    <submittedName>
        <fullName evidence="8">Polyprenyl synthetase family protein</fullName>
    </submittedName>
</protein>
<feature type="compositionally biased region" description="Basic and acidic residues" evidence="7">
    <location>
        <begin position="15"/>
        <end position="47"/>
    </location>
</feature>
<dbReference type="PANTHER" id="PTHR12001">
    <property type="entry name" value="GERANYLGERANYL PYROPHOSPHATE SYNTHASE"/>
    <property type="match status" value="1"/>
</dbReference>
<dbReference type="SFLD" id="SFLDS00005">
    <property type="entry name" value="Isoprenoid_Synthase_Type_I"/>
    <property type="match status" value="1"/>
</dbReference>
<evidence type="ECO:0000313" key="8">
    <source>
        <dbReference type="EMBL" id="TMR21240.1"/>
    </source>
</evidence>
<sequence>MRRRRRRPGLLPHDGPGRSDVRHHADARQHAAARRIDAGHHEEPDARRRAKPRPGGHAGQVPGAAPPVPADRGRGRRPRRRRAGAGDGLRDPALPDRPGRADRPARGDRRRPAEVRGDGAVPRPGGPQVLGHIEIGRWLTHEPAAGLLTDLDTVLEEAVRSEHPHLTRAAAHLVARGGKRVRPALLFLSAAFGPDAAAAGAGREDLLRVAAAVELLHVASLYHDDVMDRAETRRGSPTVNALRGDAEAVTAGTFAFARAIRLLAEVDEVVTAWASQSMLALALGQMQEAENTYNLDHRLGSYAQIAARKTAALFELSCRAGAHLAGAPPAAVNALGHYGRALGLAFQAADDTLDVIAPEATLGKRPGTDLREGVYGLPVLIALHQSGPDADRLRDLLRRDDLSAAEQEEACALISASGGVSGASAIAQDYAHQAVTHLAGLQDGGPKDSLVRLARYVVMRPY</sequence>
<organism evidence="8 9">
    <name type="scientific">Nonomuraea zeae</name>
    <dbReference type="NCBI Taxonomy" id="1642303"/>
    <lineage>
        <taxon>Bacteria</taxon>
        <taxon>Bacillati</taxon>
        <taxon>Actinomycetota</taxon>
        <taxon>Actinomycetes</taxon>
        <taxon>Streptosporangiales</taxon>
        <taxon>Streptosporangiaceae</taxon>
        <taxon>Nonomuraea</taxon>
    </lineage>
</organism>
<name>A0A5S4G5K1_9ACTN</name>
<proteinExistence type="inferred from homology"/>
<dbReference type="AlphaFoldDB" id="A0A5S4G5K1"/>
<feature type="compositionally biased region" description="Basic and acidic residues" evidence="7">
    <location>
        <begin position="88"/>
        <end position="117"/>
    </location>
</feature>
<dbReference type="GO" id="GO:0046872">
    <property type="term" value="F:metal ion binding"/>
    <property type="evidence" value="ECO:0007669"/>
    <property type="project" value="UniProtKB-KW"/>
</dbReference>
<evidence type="ECO:0000256" key="2">
    <source>
        <dbReference type="ARBA" id="ARBA00006706"/>
    </source>
</evidence>
<accession>A0A5S4G5K1</accession>
<dbReference type="GO" id="GO:0004659">
    <property type="term" value="F:prenyltransferase activity"/>
    <property type="evidence" value="ECO:0007669"/>
    <property type="project" value="InterPro"/>
</dbReference>
<keyword evidence="3 6" id="KW-0808">Transferase</keyword>
<feature type="compositionally biased region" description="Basic residues" evidence="7">
    <location>
        <begin position="74"/>
        <end position="83"/>
    </location>
</feature>
<dbReference type="GO" id="GO:0008299">
    <property type="term" value="P:isoprenoid biosynthetic process"/>
    <property type="evidence" value="ECO:0007669"/>
    <property type="project" value="InterPro"/>
</dbReference>
<keyword evidence="4" id="KW-0479">Metal-binding</keyword>
<dbReference type="Pfam" id="PF00348">
    <property type="entry name" value="polyprenyl_synt"/>
    <property type="match status" value="1"/>
</dbReference>
<dbReference type="EMBL" id="VCKX01000301">
    <property type="protein sequence ID" value="TMR21240.1"/>
    <property type="molecule type" value="Genomic_DNA"/>
</dbReference>
<dbReference type="OrthoDB" id="3342767at2"/>
<feature type="region of interest" description="Disordered" evidence="7">
    <location>
        <begin position="1"/>
        <end position="127"/>
    </location>
</feature>
<evidence type="ECO:0000256" key="5">
    <source>
        <dbReference type="ARBA" id="ARBA00022842"/>
    </source>
</evidence>
<evidence type="ECO:0000256" key="6">
    <source>
        <dbReference type="RuleBase" id="RU004466"/>
    </source>
</evidence>
<comment type="similarity">
    <text evidence="2 6">Belongs to the FPP/GGPP synthase family.</text>
</comment>
<evidence type="ECO:0000256" key="4">
    <source>
        <dbReference type="ARBA" id="ARBA00022723"/>
    </source>
</evidence>
<evidence type="ECO:0000313" key="9">
    <source>
        <dbReference type="Proteomes" id="UP000306628"/>
    </source>
</evidence>
<dbReference type="Proteomes" id="UP000306628">
    <property type="component" value="Unassembled WGS sequence"/>
</dbReference>
<dbReference type="CDD" id="cd00685">
    <property type="entry name" value="Trans_IPPS_HT"/>
    <property type="match status" value="1"/>
</dbReference>
<keyword evidence="5" id="KW-0460">Magnesium</keyword>
<keyword evidence="9" id="KW-1185">Reference proteome</keyword>
<comment type="caution">
    <text evidence="8">The sequence shown here is derived from an EMBL/GenBank/DDBJ whole genome shotgun (WGS) entry which is preliminary data.</text>
</comment>
<dbReference type="SUPFAM" id="SSF48576">
    <property type="entry name" value="Terpenoid synthases"/>
    <property type="match status" value="1"/>
</dbReference>
<reference evidence="8 9" key="1">
    <citation type="submission" date="2019-05" db="EMBL/GenBank/DDBJ databases">
        <title>Draft genome sequence of Nonomuraea zeae DSM 100528.</title>
        <authorList>
            <person name="Saricaoglu S."/>
            <person name="Isik K."/>
        </authorList>
    </citation>
    <scope>NUCLEOTIDE SEQUENCE [LARGE SCALE GENOMIC DNA]</scope>
    <source>
        <strain evidence="8 9">DSM 100528</strain>
    </source>
</reference>
<comment type="cofactor">
    <cofactor evidence="1">
        <name>Mg(2+)</name>
        <dbReference type="ChEBI" id="CHEBI:18420"/>
    </cofactor>
</comment>
<gene>
    <name evidence="8" type="ORF">ETD85_51225</name>
</gene>